<dbReference type="PANTHER" id="PTHR15002">
    <property type="entry name" value="RIBOSOMAL BIOGENESIS PROTEIN LAS1L"/>
    <property type="match status" value="1"/>
</dbReference>
<proteinExistence type="predicted"/>
<dbReference type="PANTHER" id="PTHR15002:SF0">
    <property type="entry name" value="RIBOSOMAL BIOGENESIS PROTEIN LAS1L"/>
    <property type="match status" value="1"/>
</dbReference>
<gene>
    <name evidence="2" type="ORF">NLU13_1895</name>
</gene>
<keyword evidence="3" id="KW-1185">Reference proteome</keyword>
<dbReference type="Pfam" id="PF04031">
    <property type="entry name" value="Las1"/>
    <property type="match status" value="1"/>
</dbReference>
<dbReference type="GO" id="GO:0000460">
    <property type="term" value="P:maturation of 5.8S rRNA"/>
    <property type="evidence" value="ECO:0007669"/>
    <property type="project" value="TreeGrafter"/>
</dbReference>
<evidence type="ECO:0000313" key="2">
    <source>
        <dbReference type="EMBL" id="KAK0392400.1"/>
    </source>
</evidence>
<dbReference type="GO" id="GO:0000470">
    <property type="term" value="P:maturation of LSU-rRNA"/>
    <property type="evidence" value="ECO:0007669"/>
    <property type="project" value="TreeGrafter"/>
</dbReference>
<evidence type="ECO:0008006" key="4">
    <source>
        <dbReference type="Google" id="ProtNLM"/>
    </source>
</evidence>
<evidence type="ECO:0000313" key="3">
    <source>
        <dbReference type="Proteomes" id="UP001175261"/>
    </source>
</evidence>
<dbReference type="GO" id="GO:0004519">
    <property type="term" value="F:endonuclease activity"/>
    <property type="evidence" value="ECO:0007669"/>
    <property type="project" value="InterPro"/>
</dbReference>
<sequence length="271" mass="30405">MVQYVVTPWRNRAELLRVKDQFCNDDLTSRTGQPQSGLHVEERLKQKREDQHAAVARVAMWMQRGNCPHLVESTALLTAAVLSDEEADQENAASSSYALRAAYSAAFSRFVTGLLDGHQDKQRKQSMYAVAKTVGLPATFVELRHQSTHEQLPSLAKLRDAARKALDYIWDYYWKNLEQEPSQPPTSVAGRGSGLGQDDPCKTTLTRELKARAEEEKVDTNDTQGEAKVEKDVEEMDDVKDIGADQGATRFRDYEGDWIPQPIGAIITPQN</sequence>
<name>A0AA39GRT5_SARSR</name>
<dbReference type="GO" id="GO:0030687">
    <property type="term" value="C:preribosome, large subunit precursor"/>
    <property type="evidence" value="ECO:0007669"/>
    <property type="project" value="TreeGrafter"/>
</dbReference>
<dbReference type="EMBL" id="JAPDFR010000001">
    <property type="protein sequence ID" value="KAK0392400.1"/>
    <property type="molecule type" value="Genomic_DNA"/>
</dbReference>
<dbReference type="AlphaFoldDB" id="A0AA39GRT5"/>
<comment type="caution">
    <text evidence="2">The sequence shown here is derived from an EMBL/GenBank/DDBJ whole genome shotgun (WGS) entry which is preliminary data.</text>
</comment>
<organism evidence="2 3">
    <name type="scientific">Sarocladium strictum</name>
    <name type="common">Black bundle disease fungus</name>
    <name type="synonym">Acremonium strictum</name>
    <dbReference type="NCBI Taxonomy" id="5046"/>
    <lineage>
        <taxon>Eukaryota</taxon>
        <taxon>Fungi</taxon>
        <taxon>Dikarya</taxon>
        <taxon>Ascomycota</taxon>
        <taxon>Pezizomycotina</taxon>
        <taxon>Sordariomycetes</taxon>
        <taxon>Hypocreomycetidae</taxon>
        <taxon>Hypocreales</taxon>
        <taxon>Sarocladiaceae</taxon>
        <taxon>Sarocladium</taxon>
    </lineage>
</organism>
<protein>
    <recommendedName>
        <fullName evidence="4">Las1-like protein</fullName>
    </recommendedName>
</protein>
<dbReference type="GO" id="GO:0090730">
    <property type="term" value="C:Las1 complex"/>
    <property type="evidence" value="ECO:0007669"/>
    <property type="project" value="InterPro"/>
</dbReference>
<evidence type="ECO:0000256" key="1">
    <source>
        <dbReference type="SAM" id="MobiDB-lite"/>
    </source>
</evidence>
<accession>A0AA39GRT5</accession>
<dbReference type="InterPro" id="IPR007174">
    <property type="entry name" value="Las1"/>
</dbReference>
<dbReference type="Proteomes" id="UP001175261">
    <property type="component" value="Unassembled WGS sequence"/>
</dbReference>
<reference evidence="2" key="1">
    <citation type="submission" date="2022-10" db="EMBL/GenBank/DDBJ databases">
        <title>Determination and structural analysis of whole genome sequence of Sarocladium strictum F4-1.</title>
        <authorList>
            <person name="Hu L."/>
            <person name="Jiang Y."/>
        </authorList>
    </citation>
    <scope>NUCLEOTIDE SEQUENCE</scope>
    <source>
        <strain evidence="2">F4-1</strain>
    </source>
</reference>
<feature type="compositionally biased region" description="Basic and acidic residues" evidence="1">
    <location>
        <begin position="199"/>
        <end position="231"/>
    </location>
</feature>
<feature type="region of interest" description="Disordered" evidence="1">
    <location>
        <begin position="180"/>
        <end position="244"/>
    </location>
</feature>